<dbReference type="InterPro" id="IPR057649">
    <property type="entry name" value="PUB62-63_C"/>
</dbReference>
<feature type="region of interest" description="Disordered" evidence="1">
    <location>
        <begin position="475"/>
        <end position="497"/>
    </location>
</feature>
<dbReference type="Gene3D" id="2.60.120.330">
    <property type="entry name" value="B-lactam Antibiotic, Isopenicillin N Synthase, Chain"/>
    <property type="match status" value="1"/>
</dbReference>
<gene>
    <name evidence="3" type="primary">PUB62</name>
    <name evidence="3" type="ORF">KSP39_PZI006561</name>
</gene>
<feature type="compositionally biased region" description="Pro residues" evidence="1">
    <location>
        <begin position="11"/>
        <end position="29"/>
    </location>
</feature>
<evidence type="ECO:0000256" key="1">
    <source>
        <dbReference type="SAM" id="MobiDB-lite"/>
    </source>
</evidence>
<feature type="region of interest" description="Disordered" evidence="1">
    <location>
        <begin position="1"/>
        <end position="40"/>
    </location>
</feature>
<sequence>MNVPCKQMLPPIAPATLPSPPPSSSPPPAAAAVARSPQTAVVQHQLPSPLSINFLLPPAQPFPSGPPPDHRPEPIKEVGRVRLLDILPYEGAPSSRYIRAVEALSDSLKRHNAVVIELGNEDEVVMRCALELVRMFFKSRAQCGISGAAGNCGKSSRGFYIYRAGRALEDGDLSPPCMSDAFRCLSRAARSALSSIAKHLRLRSDVFNHLLDDTPLPLNEVSSSMLVATYSHPSLQNCKVSLGGKSSVSEVEKGLLTIIASDHPGIQVCDPHGHWYLADKGSTPSDLLLLTGKALSHATAGLCTAASYRVATECNSGSVPGGRPSLTFRLIPQANAILDCSRVAAAGHKIPQSFQPISVSQFMDDLSAEEDIMCNPPYNSCEVQNNHGSEPSLRSVLSDPMSGSFLEDAIVVSCGHSFGSHMLKKVLEAARCMLCNVEIDPGSLIPNLALRAAAVAVRGEDERRLFHNTSLRKRRREGNEQMDLLKKPGKENGEMSVDGQFSRHTKGVQFPFAVNEKVLIKGNRRTPDKFVGREAVITSLCLNGWYLLKLFDSGESVRLQYRSLQKLANSQADDCVQPLASLLNNR</sequence>
<protein>
    <submittedName>
        <fullName evidence="3">U-box domain-containing protein 62</fullName>
    </submittedName>
</protein>
<name>A0AAP0GA32_9ASPA</name>
<evidence type="ECO:0000259" key="2">
    <source>
        <dbReference type="Pfam" id="PF23112"/>
    </source>
</evidence>
<evidence type="ECO:0000313" key="3">
    <source>
        <dbReference type="EMBL" id="KAK8947250.1"/>
    </source>
</evidence>
<accession>A0AAP0GA32</accession>
<dbReference type="EMBL" id="JBBWWQ010000005">
    <property type="protein sequence ID" value="KAK8947250.1"/>
    <property type="molecule type" value="Genomic_DNA"/>
</dbReference>
<proteinExistence type="predicted"/>
<dbReference type="Pfam" id="PF23112">
    <property type="entry name" value="PUB62-63_C"/>
    <property type="match status" value="1"/>
</dbReference>
<dbReference type="PANTHER" id="PTHR33644:SF3">
    <property type="entry name" value="RING_U-BOX SUPERFAMILY PROTEIN"/>
    <property type="match status" value="1"/>
</dbReference>
<dbReference type="InterPro" id="IPR027443">
    <property type="entry name" value="IPNS-like_sf"/>
</dbReference>
<reference evidence="3 4" key="1">
    <citation type="journal article" date="2022" name="Nat. Plants">
        <title>Genomes of leafy and leafless Platanthera orchids illuminate the evolution of mycoheterotrophy.</title>
        <authorList>
            <person name="Li M.H."/>
            <person name="Liu K.W."/>
            <person name="Li Z."/>
            <person name="Lu H.C."/>
            <person name="Ye Q.L."/>
            <person name="Zhang D."/>
            <person name="Wang J.Y."/>
            <person name="Li Y.F."/>
            <person name="Zhong Z.M."/>
            <person name="Liu X."/>
            <person name="Yu X."/>
            <person name="Liu D.K."/>
            <person name="Tu X.D."/>
            <person name="Liu B."/>
            <person name="Hao Y."/>
            <person name="Liao X.Y."/>
            <person name="Jiang Y.T."/>
            <person name="Sun W.H."/>
            <person name="Chen J."/>
            <person name="Chen Y.Q."/>
            <person name="Ai Y."/>
            <person name="Zhai J.W."/>
            <person name="Wu S.S."/>
            <person name="Zhou Z."/>
            <person name="Hsiao Y.Y."/>
            <person name="Wu W.L."/>
            <person name="Chen Y.Y."/>
            <person name="Lin Y.F."/>
            <person name="Hsu J.L."/>
            <person name="Li C.Y."/>
            <person name="Wang Z.W."/>
            <person name="Zhao X."/>
            <person name="Zhong W.Y."/>
            <person name="Ma X.K."/>
            <person name="Ma L."/>
            <person name="Huang J."/>
            <person name="Chen G.Z."/>
            <person name="Huang M.Z."/>
            <person name="Huang L."/>
            <person name="Peng D.H."/>
            <person name="Luo Y.B."/>
            <person name="Zou S.Q."/>
            <person name="Chen S.P."/>
            <person name="Lan S."/>
            <person name="Tsai W.C."/>
            <person name="Van de Peer Y."/>
            <person name="Liu Z.J."/>
        </authorList>
    </citation>
    <scope>NUCLEOTIDE SEQUENCE [LARGE SCALE GENOMIC DNA]</scope>
    <source>
        <strain evidence="3">Lor287</strain>
    </source>
</reference>
<dbReference type="SUPFAM" id="SSF51197">
    <property type="entry name" value="Clavaminate synthase-like"/>
    <property type="match status" value="1"/>
</dbReference>
<feature type="compositionally biased region" description="Basic and acidic residues" evidence="1">
    <location>
        <begin position="477"/>
        <end position="493"/>
    </location>
</feature>
<dbReference type="PANTHER" id="PTHR33644">
    <property type="entry name" value="U-BOX DOMAIN-CONTAINING PROTEIN 62-RELATED"/>
    <property type="match status" value="1"/>
</dbReference>
<dbReference type="Gene3D" id="3.30.40.10">
    <property type="entry name" value="Zinc/RING finger domain, C3HC4 (zinc finger)"/>
    <property type="match status" value="1"/>
</dbReference>
<comment type="caution">
    <text evidence="3">The sequence shown here is derived from an EMBL/GenBank/DDBJ whole genome shotgun (WGS) entry which is preliminary data.</text>
</comment>
<dbReference type="AlphaFoldDB" id="A0AAP0GA32"/>
<dbReference type="InterPro" id="IPR013083">
    <property type="entry name" value="Znf_RING/FYVE/PHD"/>
</dbReference>
<dbReference type="Proteomes" id="UP001418222">
    <property type="component" value="Unassembled WGS sequence"/>
</dbReference>
<feature type="domain" description="PUB 62/63 C-terminal" evidence="2">
    <location>
        <begin position="508"/>
        <end position="566"/>
    </location>
</feature>
<evidence type="ECO:0000313" key="4">
    <source>
        <dbReference type="Proteomes" id="UP001418222"/>
    </source>
</evidence>
<keyword evidence="4" id="KW-1185">Reference proteome</keyword>
<dbReference type="SUPFAM" id="SSF57850">
    <property type="entry name" value="RING/U-box"/>
    <property type="match status" value="1"/>
</dbReference>
<organism evidence="3 4">
    <name type="scientific">Platanthera zijinensis</name>
    <dbReference type="NCBI Taxonomy" id="2320716"/>
    <lineage>
        <taxon>Eukaryota</taxon>
        <taxon>Viridiplantae</taxon>
        <taxon>Streptophyta</taxon>
        <taxon>Embryophyta</taxon>
        <taxon>Tracheophyta</taxon>
        <taxon>Spermatophyta</taxon>
        <taxon>Magnoliopsida</taxon>
        <taxon>Liliopsida</taxon>
        <taxon>Asparagales</taxon>
        <taxon>Orchidaceae</taxon>
        <taxon>Orchidoideae</taxon>
        <taxon>Orchideae</taxon>
        <taxon>Orchidinae</taxon>
        <taxon>Platanthera</taxon>
    </lineage>
</organism>